<dbReference type="Proteomes" id="UP001598352">
    <property type="component" value="Unassembled WGS sequence"/>
</dbReference>
<organism evidence="1 2">
    <name type="scientific">Streptomyces rubiginosohelvolus</name>
    <dbReference type="NCBI Taxonomy" id="67362"/>
    <lineage>
        <taxon>Bacteria</taxon>
        <taxon>Bacillati</taxon>
        <taxon>Actinomycetota</taxon>
        <taxon>Actinomycetes</taxon>
        <taxon>Kitasatosporales</taxon>
        <taxon>Streptomycetaceae</taxon>
        <taxon>Streptomyces</taxon>
    </lineage>
</organism>
<sequence length="72" mass="8540">MLVDAPRQGEREDMLWHPLVLNRWRDQLTEAAEAHRIPAQLEQLQNPKTPVRRTAAELRQQIFTELNGWRGR</sequence>
<dbReference type="EMBL" id="JBHXKZ010000001">
    <property type="protein sequence ID" value="MFD4821374.1"/>
    <property type="molecule type" value="Genomic_DNA"/>
</dbReference>
<keyword evidence="2" id="KW-1185">Reference proteome</keyword>
<reference evidence="1 2" key="1">
    <citation type="submission" date="2024-09" db="EMBL/GenBank/DDBJ databases">
        <title>The Natural Products Discovery Center: Release of the First 8490 Sequenced Strains for Exploring Actinobacteria Biosynthetic Diversity.</title>
        <authorList>
            <person name="Kalkreuter E."/>
            <person name="Kautsar S.A."/>
            <person name="Yang D."/>
            <person name="Bader C.D."/>
            <person name="Teijaro C.N."/>
            <person name="Fluegel L."/>
            <person name="Davis C.M."/>
            <person name="Simpson J.R."/>
            <person name="Lauterbach L."/>
            <person name="Steele A.D."/>
            <person name="Gui C."/>
            <person name="Meng S."/>
            <person name="Li G."/>
            <person name="Viehrig K."/>
            <person name="Ye F."/>
            <person name="Su P."/>
            <person name="Kiefer A.F."/>
            <person name="Nichols A."/>
            <person name="Cepeda A.J."/>
            <person name="Yan W."/>
            <person name="Fan B."/>
            <person name="Jiang Y."/>
            <person name="Adhikari A."/>
            <person name="Zheng C.-J."/>
            <person name="Schuster L."/>
            <person name="Cowan T.M."/>
            <person name="Smanski M.J."/>
            <person name="Chevrette M.G."/>
            <person name="De Carvalho L.P.S."/>
            <person name="Shen B."/>
        </authorList>
    </citation>
    <scope>NUCLEOTIDE SEQUENCE [LARGE SCALE GENOMIC DNA]</scope>
    <source>
        <strain evidence="1 2">NPDC058428</strain>
    </source>
</reference>
<gene>
    <name evidence="1" type="ORF">ACFWOQ_02250</name>
</gene>
<proteinExistence type="predicted"/>
<comment type="caution">
    <text evidence="1">The sequence shown here is derived from an EMBL/GenBank/DDBJ whole genome shotgun (WGS) entry which is preliminary data.</text>
</comment>
<evidence type="ECO:0000313" key="1">
    <source>
        <dbReference type="EMBL" id="MFD4821374.1"/>
    </source>
</evidence>
<protein>
    <submittedName>
        <fullName evidence="1">Uncharacterized protein</fullName>
    </submittedName>
</protein>
<dbReference type="RefSeq" id="WP_382762066.1">
    <property type="nucleotide sequence ID" value="NZ_JBHXKZ010000001.1"/>
</dbReference>
<evidence type="ECO:0000313" key="2">
    <source>
        <dbReference type="Proteomes" id="UP001598352"/>
    </source>
</evidence>
<name>A0ABW6EST3_9ACTN</name>
<accession>A0ABW6EST3</accession>